<feature type="transmembrane region" description="Helical" evidence="6">
    <location>
        <begin position="35"/>
        <end position="54"/>
    </location>
</feature>
<accession>A0A926ES54</accession>
<evidence type="ECO:0000256" key="5">
    <source>
        <dbReference type="ARBA" id="ARBA00023136"/>
    </source>
</evidence>
<feature type="transmembrane region" description="Helical" evidence="6">
    <location>
        <begin position="233"/>
        <end position="260"/>
    </location>
</feature>
<organism evidence="7 8">
    <name type="scientific">Paratissierella segnis</name>
    <dbReference type="NCBI Taxonomy" id="2763679"/>
    <lineage>
        <taxon>Bacteria</taxon>
        <taxon>Bacillati</taxon>
        <taxon>Bacillota</taxon>
        <taxon>Tissierellia</taxon>
        <taxon>Tissierellales</taxon>
        <taxon>Tissierellaceae</taxon>
        <taxon>Paratissierella</taxon>
    </lineage>
</organism>
<dbReference type="Pfam" id="PF02653">
    <property type="entry name" value="BPD_transp_2"/>
    <property type="match status" value="1"/>
</dbReference>
<dbReference type="GO" id="GO:0005886">
    <property type="term" value="C:plasma membrane"/>
    <property type="evidence" value="ECO:0007669"/>
    <property type="project" value="UniProtKB-SubCell"/>
</dbReference>
<evidence type="ECO:0000313" key="7">
    <source>
        <dbReference type="EMBL" id="MBC8587876.1"/>
    </source>
</evidence>
<keyword evidence="2" id="KW-1003">Cell membrane</keyword>
<name>A0A926ES54_9FIRM</name>
<dbReference type="CDD" id="cd06581">
    <property type="entry name" value="TM_PBP1_LivM_like"/>
    <property type="match status" value="1"/>
</dbReference>
<protein>
    <submittedName>
        <fullName evidence="7">Branched-chain amino acid ABC transporter permease</fullName>
    </submittedName>
</protein>
<feature type="transmembrane region" description="Helical" evidence="6">
    <location>
        <begin position="198"/>
        <end position="221"/>
    </location>
</feature>
<dbReference type="AlphaFoldDB" id="A0A926ES54"/>
<feature type="transmembrane region" description="Helical" evidence="6">
    <location>
        <begin position="60"/>
        <end position="78"/>
    </location>
</feature>
<feature type="transmembrane region" description="Helical" evidence="6">
    <location>
        <begin position="85"/>
        <end position="107"/>
    </location>
</feature>
<dbReference type="PANTHER" id="PTHR30482">
    <property type="entry name" value="HIGH-AFFINITY BRANCHED-CHAIN AMINO ACID TRANSPORT SYSTEM PERMEASE"/>
    <property type="match status" value="1"/>
</dbReference>
<dbReference type="EMBL" id="JACRTG010000016">
    <property type="protein sequence ID" value="MBC8587876.1"/>
    <property type="molecule type" value="Genomic_DNA"/>
</dbReference>
<dbReference type="GO" id="GO:0015658">
    <property type="term" value="F:branched-chain amino acid transmembrane transporter activity"/>
    <property type="evidence" value="ECO:0007669"/>
    <property type="project" value="InterPro"/>
</dbReference>
<feature type="transmembrane region" description="Helical" evidence="6">
    <location>
        <begin position="272"/>
        <end position="292"/>
    </location>
</feature>
<evidence type="ECO:0000256" key="3">
    <source>
        <dbReference type="ARBA" id="ARBA00022692"/>
    </source>
</evidence>
<gene>
    <name evidence="7" type="ORF">H8707_06460</name>
</gene>
<evidence type="ECO:0000256" key="6">
    <source>
        <dbReference type="SAM" id="Phobius"/>
    </source>
</evidence>
<sequence>MKKNIIIIISLLIAYLSGQYLINTGIIDSYLQLNIFLIGINIILAVSLNLITGFTGQFSLGHAAFMSIGAYTSAILTAKMGLPFIVALIASGIVSAIAGVLIGIPTLRLKGDYLAIATLGFGEIVRILALNTDYIGGAIGFNDIPQYTNWTYVFIMTVVTVLVIRYFLNSFHGRACIAIREDEIAAEAMGVNLTLYKVFAFAIGAFFAGIAGSLYANYFYFIKPDSFGFMKSVDIVVTVVFGGMGSILGSIVGAIALSVISLFLQNIPELRMVIYSIILFLVMVYRPTGLVGKKDKEGKYFKGLRKEDFQHVSAKGN</sequence>
<comment type="caution">
    <text evidence="7">The sequence shown here is derived from an EMBL/GenBank/DDBJ whole genome shotgun (WGS) entry which is preliminary data.</text>
</comment>
<evidence type="ECO:0000313" key="8">
    <source>
        <dbReference type="Proteomes" id="UP000601171"/>
    </source>
</evidence>
<keyword evidence="8" id="KW-1185">Reference proteome</keyword>
<keyword evidence="4 6" id="KW-1133">Transmembrane helix</keyword>
<feature type="transmembrane region" description="Helical" evidence="6">
    <location>
        <begin position="6"/>
        <end position="23"/>
    </location>
</feature>
<dbReference type="Proteomes" id="UP000601171">
    <property type="component" value="Unassembled WGS sequence"/>
</dbReference>
<dbReference type="PANTHER" id="PTHR30482:SF10">
    <property type="entry name" value="HIGH-AFFINITY BRANCHED-CHAIN AMINO ACID TRANSPORT PROTEIN BRAE"/>
    <property type="match status" value="1"/>
</dbReference>
<keyword evidence="5 6" id="KW-0472">Membrane</keyword>
<reference evidence="7" key="1">
    <citation type="submission" date="2020-08" db="EMBL/GenBank/DDBJ databases">
        <title>Genome public.</title>
        <authorList>
            <person name="Liu C."/>
            <person name="Sun Q."/>
        </authorList>
    </citation>
    <scope>NUCLEOTIDE SEQUENCE</scope>
    <source>
        <strain evidence="7">BX21</strain>
    </source>
</reference>
<feature type="transmembrane region" description="Helical" evidence="6">
    <location>
        <begin position="113"/>
        <end position="129"/>
    </location>
</feature>
<dbReference type="RefSeq" id="WP_262429323.1">
    <property type="nucleotide sequence ID" value="NZ_JACRTG010000016.1"/>
</dbReference>
<keyword evidence="3 6" id="KW-0812">Transmembrane</keyword>
<proteinExistence type="predicted"/>
<evidence type="ECO:0000256" key="1">
    <source>
        <dbReference type="ARBA" id="ARBA00004651"/>
    </source>
</evidence>
<feature type="transmembrane region" description="Helical" evidence="6">
    <location>
        <begin position="150"/>
        <end position="168"/>
    </location>
</feature>
<evidence type="ECO:0000256" key="4">
    <source>
        <dbReference type="ARBA" id="ARBA00022989"/>
    </source>
</evidence>
<evidence type="ECO:0000256" key="2">
    <source>
        <dbReference type="ARBA" id="ARBA00022475"/>
    </source>
</evidence>
<dbReference type="InterPro" id="IPR001851">
    <property type="entry name" value="ABC_transp_permease"/>
</dbReference>
<comment type="subcellular location">
    <subcellularLocation>
        <location evidence="1">Cell membrane</location>
        <topology evidence="1">Multi-pass membrane protein</topology>
    </subcellularLocation>
</comment>
<dbReference type="InterPro" id="IPR043428">
    <property type="entry name" value="LivM-like"/>
</dbReference>